<dbReference type="Proteomes" id="UP000188268">
    <property type="component" value="Unassembled WGS sequence"/>
</dbReference>
<accession>A0A1R3FX29</accession>
<evidence type="ECO:0000313" key="2">
    <source>
        <dbReference type="EMBL" id="OMO50399.1"/>
    </source>
</evidence>
<dbReference type="AlphaFoldDB" id="A0A1R3FX29"/>
<dbReference type="InterPro" id="IPR019557">
    <property type="entry name" value="AminoTfrase-like_pln_mobile"/>
</dbReference>
<keyword evidence="3" id="KW-1185">Reference proteome</keyword>
<sequence>MPPQWGGMPLQGRPDGRLCQGKSPTWDGLTRASRPPGVALPGQAAHLGRPCNGCAAPLGRQVHGGPRDGSVIPSFLGHVASRMFMCQMRGVLKCQNKKNICQRLCQLYENLPGKARAMVDRTRLQHLPSTMSGSIDPPLISAFHILGVPISGQLITFDLDFQELQLACMQQLSVDASLLSSKHWERGGVLTESVFSLCGVSRVAETHAIAWIWTMFGTTLFVDKSGNRIRPSPLHELITEGVAEVPTYSWGAATLAYLYRQLGVASRGDYQGLSGCMTLL</sequence>
<evidence type="ECO:0000313" key="3">
    <source>
        <dbReference type="Proteomes" id="UP000188268"/>
    </source>
</evidence>
<name>A0A1R3FX29_COCAP</name>
<dbReference type="OMA" id="THAIAWI"/>
<dbReference type="EMBL" id="AWWV01016174">
    <property type="protein sequence ID" value="OMO50399.1"/>
    <property type="molecule type" value="Genomic_DNA"/>
</dbReference>
<protein>
    <recommendedName>
        <fullName evidence="1">Aminotransferase-like plant mobile domain-containing protein</fullName>
    </recommendedName>
</protein>
<proteinExistence type="predicted"/>
<dbReference type="OrthoDB" id="960611at2759"/>
<comment type="caution">
    <text evidence="2">The sequence shown here is derived from an EMBL/GenBank/DDBJ whole genome shotgun (WGS) entry which is preliminary data.</text>
</comment>
<dbReference type="InterPro" id="IPR044824">
    <property type="entry name" value="MAIN-like"/>
</dbReference>
<organism evidence="2 3">
    <name type="scientific">Corchorus capsularis</name>
    <name type="common">Jute</name>
    <dbReference type="NCBI Taxonomy" id="210143"/>
    <lineage>
        <taxon>Eukaryota</taxon>
        <taxon>Viridiplantae</taxon>
        <taxon>Streptophyta</taxon>
        <taxon>Embryophyta</taxon>
        <taxon>Tracheophyta</taxon>
        <taxon>Spermatophyta</taxon>
        <taxon>Magnoliopsida</taxon>
        <taxon>eudicotyledons</taxon>
        <taxon>Gunneridae</taxon>
        <taxon>Pentapetalae</taxon>
        <taxon>rosids</taxon>
        <taxon>malvids</taxon>
        <taxon>Malvales</taxon>
        <taxon>Malvaceae</taxon>
        <taxon>Grewioideae</taxon>
        <taxon>Apeibeae</taxon>
        <taxon>Corchorus</taxon>
    </lineage>
</organism>
<dbReference type="Pfam" id="PF10536">
    <property type="entry name" value="PMD"/>
    <property type="match status" value="1"/>
</dbReference>
<dbReference type="PANTHER" id="PTHR46033:SF8">
    <property type="entry name" value="PROTEIN MAINTENANCE OF MERISTEMS-LIKE"/>
    <property type="match status" value="1"/>
</dbReference>
<feature type="domain" description="Aminotransferase-like plant mobile" evidence="1">
    <location>
        <begin position="145"/>
        <end position="280"/>
    </location>
</feature>
<reference evidence="2 3" key="1">
    <citation type="submission" date="2013-09" db="EMBL/GenBank/DDBJ databases">
        <title>Corchorus capsularis genome sequencing.</title>
        <authorList>
            <person name="Alam M."/>
            <person name="Haque M.S."/>
            <person name="Islam M.S."/>
            <person name="Emdad E.M."/>
            <person name="Islam M.M."/>
            <person name="Ahmed B."/>
            <person name="Halim A."/>
            <person name="Hossen Q.M.M."/>
            <person name="Hossain M.Z."/>
            <person name="Ahmed R."/>
            <person name="Khan M.M."/>
            <person name="Islam R."/>
            <person name="Rashid M.M."/>
            <person name="Khan S.A."/>
            <person name="Rahman M.S."/>
            <person name="Alam M."/>
        </authorList>
    </citation>
    <scope>NUCLEOTIDE SEQUENCE [LARGE SCALE GENOMIC DNA]</scope>
    <source>
        <strain evidence="3">cv. CVL-1</strain>
        <tissue evidence="2">Whole seedling</tissue>
    </source>
</reference>
<dbReference type="PANTHER" id="PTHR46033">
    <property type="entry name" value="PROTEIN MAIN-LIKE 2"/>
    <property type="match status" value="1"/>
</dbReference>
<evidence type="ECO:0000259" key="1">
    <source>
        <dbReference type="Pfam" id="PF10536"/>
    </source>
</evidence>
<gene>
    <name evidence="2" type="ORF">CCACVL1_30465</name>
</gene>
<dbReference type="GO" id="GO:0010073">
    <property type="term" value="P:meristem maintenance"/>
    <property type="evidence" value="ECO:0007669"/>
    <property type="project" value="InterPro"/>
</dbReference>
<dbReference type="Gramene" id="OMO50399">
    <property type="protein sequence ID" value="OMO50399"/>
    <property type="gene ID" value="CCACVL1_30465"/>
</dbReference>